<protein>
    <submittedName>
        <fullName evidence="1">Uncharacterized protein</fullName>
    </submittedName>
</protein>
<sequence>MRALEHDAPVTQIHLNRRRFFQFFTSTNGTGSRCLVEFQIISEHFQSISRDTHQQLPPFQIRIKAQFPLTPARHSTRSHNITTKV</sequence>
<dbReference type="Proteomes" id="UP000320421">
    <property type="component" value="Chromosome"/>
</dbReference>
<organism evidence="1 2">
    <name type="scientific">Gimesia chilikensis</name>
    <dbReference type="NCBI Taxonomy" id="2605989"/>
    <lineage>
        <taxon>Bacteria</taxon>
        <taxon>Pseudomonadati</taxon>
        <taxon>Planctomycetota</taxon>
        <taxon>Planctomycetia</taxon>
        <taxon>Planctomycetales</taxon>
        <taxon>Planctomycetaceae</taxon>
        <taxon>Gimesia</taxon>
    </lineage>
</organism>
<evidence type="ECO:0000313" key="2">
    <source>
        <dbReference type="Proteomes" id="UP000320421"/>
    </source>
</evidence>
<dbReference type="AlphaFoldDB" id="A0A517PH33"/>
<dbReference type="EMBL" id="CP036266">
    <property type="protein sequence ID" value="QDT18659.1"/>
    <property type="molecule type" value="Genomic_DNA"/>
</dbReference>
<keyword evidence="2" id="KW-1185">Reference proteome</keyword>
<gene>
    <name evidence="1" type="ORF">HG66A1_04210</name>
</gene>
<reference evidence="1 2" key="1">
    <citation type="submission" date="2019-02" db="EMBL/GenBank/DDBJ databases">
        <title>Deep-cultivation of Planctomycetes and their phenomic and genomic characterization uncovers novel biology.</title>
        <authorList>
            <person name="Wiegand S."/>
            <person name="Jogler M."/>
            <person name="Boedeker C."/>
            <person name="Pinto D."/>
            <person name="Vollmers J."/>
            <person name="Rivas-Marin E."/>
            <person name="Kohn T."/>
            <person name="Peeters S.H."/>
            <person name="Heuer A."/>
            <person name="Rast P."/>
            <person name="Oberbeckmann S."/>
            <person name="Bunk B."/>
            <person name="Jeske O."/>
            <person name="Meyerdierks A."/>
            <person name="Storesund J.E."/>
            <person name="Kallscheuer N."/>
            <person name="Luecker S."/>
            <person name="Lage O.M."/>
            <person name="Pohl T."/>
            <person name="Merkel B.J."/>
            <person name="Hornburger P."/>
            <person name="Mueller R.-W."/>
            <person name="Bruemmer F."/>
            <person name="Labrenz M."/>
            <person name="Spormann A.M."/>
            <person name="Op den Camp H."/>
            <person name="Overmann J."/>
            <person name="Amann R."/>
            <person name="Jetten M.S.M."/>
            <person name="Mascher T."/>
            <person name="Medema M.H."/>
            <person name="Devos D.P."/>
            <person name="Kaster A.-K."/>
            <person name="Ovreas L."/>
            <person name="Rohde M."/>
            <person name="Galperin M.Y."/>
            <person name="Jogler C."/>
        </authorList>
    </citation>
    <scope>NUCLEOTIDE SEQUENCE [LARGE SCALE GENOMIC DNA]</scope>
    <source>
        <strain evidence="1 2">HG66A1</strain>
    </source>
</reference>
<name>A0A517PH33_9PLAN</name>
<accession>A0A517PH33</accession>
<evidence type="ECO:0000313" key="1">
    <source>
        <dbReference type="EMBL" id="QDT18659.1"/>
    </source>
</evidence>
<proteinExistence type="predicted"/>